<proteinExistence type="predicted"/>
<organism evidence="1">
    <name type="scientific">marine sediment metagenome</name>
    <dbReference type="NCBI Taxonomy" id="412755"/>
    <lineage>
        <taxon>unclassified sequences</taxon>
        <taxon>metagenomes</taxon>
        <taxon>ecological metagenomes</taxon>
    </lineage>
</organism>
<evidence type="ECO:0000313" key="1">
    <source>
        <dbReference type="EMBL" id="KKK90720.1"/>
    </source>
</evidence>
<dbReference type="EMBL" id="LAZR01048971">
    <property type="protein sequence ID" value="KKK90720.1"/>
    <property type="molecule type" value="Genomic_DNA"/>
</dbReference>
<dbReference type="AlphaFoldDB" id="A0A0F8ZXX5"/>
<sequence>MKRKELIAMRILLEHIEDDVPLRKLPLIVDFVVYGEQIMYRQEYTWMLIKAQPYF</sequence>
<comment type="caution">
    <text evidence="1">The sequence shown here is derived from an EMBL/GenBank/DDBJ whole genome shotgun (WGS) entry which is preliminary data.</text>
</comment>
<reference evidence="1" key="1">
    <citation type="journal article" date="2015" name="Nature">
        <title>Complex archaea that bridge the gap between prokaryotes and eukaryotes.</title>
        <authorList>
            <person name="Spang A."/>
            <person name="Saw J.H."/>
            <person name="Jorgensen S.L."/>
            <person name="Zaremba-Niedzwiedzka K."/>
            <person name="Martijn J."/>
            <person name="Lind A.E."/>
            <person name="van Eijk R."/>
            <person name="Schleper C."/>
            <person name="Guy L."/>
            <person name="Ettema T.J."/>
        </authorList>
    </citation>
    <scope>NUCLEOTIDE SEQUENCE</scope>
</reference>
<protein>
    <submittedName>
        <fullName evidence="1">Uncharacterized protein</fullName>
    </submittedName>
</protein>
<gene>
    <name evidence="1" type="ORF">LCGC14_2720210</name>
</gene>
<name>A0A0F8ZXX5_9ZZZZ</name>
<accession>A0A0F8ZXX5</accession>